<dbReference type="EMBL" id="LDAU01000226">
    <property type="protein sequence ID" value="KRW98873.1"/>
    <property type="molecule type" value="Genomic_DNA"/>
</dbReference>
<accession>A0A0V0Q9F3</accession>
<evidence type="ECO:0000313" key="3">
    <source>
        <dbReference type="Proteomes" id="UP000054937"/>
    </source>
</evidence>
<reference evidence="2 3" key="1">
    <citation type="journal article" date="2015" name="Sci. Rep.">
        <title>Genome of the facultative scuticociliatosis pathogen Pseudocohnilembus persalinus provides insight into its virulence through horizontal gene transfer.</title>
        <authorList>
            <person name="Xiong J."/>
            <person name="Wang G."/>
            <person name="Cheng J."/>
            <person name="Tian M."/>
            <person name="Pan X."/>
            <person name="Warren A."/>
            <person name="Jiang C."/>
            <person name="Yuan D."/>
            <person name="Miao W."/>
        </authorList>
    </citation>
    <scope>NUCLEOTIDE SEQUENCE [LARGE SCALE GENOMIC DNA]</scope>
    <source>
        <strain evidence="2">36N120E</strain>
    </source>
</reference>
<gene>
    <name evidence="2" type="ORF">PPERSA_07371</name>
</gene>
<dbReference type="Proteomes" id="UP000054937">
    <property type="component" value="Unassembled WGS sequence"/>
</dbReference>
<proteinExistence type="predicted"/>
<sequence length="136" mass="16220">MHLKQIQQDHELHTNQLNDHINFLEKELDGLKQLITKKNNETDMQLARSTSVKNNQDEDIRLLRKENDEWKRAFENLEYEKEKIIEEYKAKIADMDHSHTDLRRTLESKGEYLENELNKASGLNDSFGKIKSLRIR</sequence>
<evidence type="ECO:0000313" key="2">
    <source>
        <dbReference type="EMBL" id="KRW98873.1"/>
    </source>
</evidence>
<name>A0A0V0Q9F3_PSEPJ</name>
<feature type="coiled-coil region" evidence="1">
    <location>
        <begin position="14"/>
        <end position="87"/>
    </location>
</feature>
<organism evidence="2 3">
    <name type="scientific">Pseudocohnilembus persalinus</name>
    <name type="common">Ciliate</name>
    <dbReference type="NCBI Taxonomy" id="266149"/>
    <lineage>
        <taxon>Eukaryota</taxon>
        <taxon>Sar</taxon>
        <taxon>Alveolata</taxon>
        <taxon>Ciliophora</taxon>
        <taxon>Intramacronucleata</taxon>
        <taxon>Oligohymenophorea</taxon>
        <taxon>Scuticociliatia</taxon>
        <taxon>Philasterida</taxon>
        <taxon>Pseudocohnilembidae</taxon>
        <taxon>Pseudocohnilembus</taxon>
    </lineage>
</organism>
<protein>
    <submittedName>
        <fullName evidence="2">Uncharacterized protein</fullName>
    </submittedName>
</protein>
<keyword evidence="3" id="KW-1185">Reference proteome</keyword>
<evidence type="ECO:0000256" key="1">
    <source>
        <dbReference type="SAM" id="Coils"/>
    </source>
</evidence>
<keyword evidence="1" id="KW-0175">Coiled coil</keyword>
<dbReference type="AlphaFoldDB" id="A0A0V0Q9F3"/>
<comment type="caution">
    <text evidence="2">The sequence shown here is derived from an EMBL/GenBank/DDBJ whole genome shotgun (WGS) entry which is preliminary data.</text>
</comment>
<dbReference type="InParanoid" id="A0A0V0Q9F3"/>